<feature type="region of interest" description="Disordered" evidence="1">
    <location>
        <begin position="52"/>
        <end position="155"/>
    </location>
</feature>
<evidence type="ECO:0000313" key="2">
    <source>
        <dbReference type="EMBL" id="KAJ3614562.1"/>
    </source>
</evidence>
<dbReference type="Pfam" id="PF15710">
    <property type="entry name" value="Brme1"/>
    <property type="match status" value="1"/>
</dbReference>
<feature type="region of interest" description="Disordered" evidence="1">
    <location>
        <begin position="271"/>
        <end position="307"/>
    </location>
</feature>
<organism evidence="2 3">
    <name type="scientific">Muraenolepis orangiensis</name>
    <name type="common">Patagonian moray cod</name>
    <dbReference type="NCBI Taxonomy" id="630683"/>
    <lineage>
        <taxon>Eukaryota</taxon>
        <taxon>Metazoa</taxon>
        <taxon>Chordata</taxon>
        <taxon>Craniata</taxon>
        <taxon>Vertebrata</taxon>
        <taxon>Euteleostomi</taxon>
        <taxon>Actinopterygii</taxon>
        <taxon>Neopterygii</taxon>
        <taxon>Teleostei</taxon>
        <taxon>Neoteleostei</taxon>
        <taxon>Acanthomorphata</taxon>
        <taxon>Zeiogadaria</taxon>
        <taxon>Gadariae</taxon>
        <taxon>Gadiformes</taxon>
        <taxon>Muraenolepidoidei</taxon>
        <taxon>Muraenolepididae</taxon>
        <taxon>Muraenolepis</taxon>
    </lineage>
</organism>
<feature type="compositionally biased region" description="Polar residues" evidence="1">
    <location>
        <begin position="22"/>
        <end position="33"/>
    </location>
</feature>
<reference evidence="2" key="1">
    <citation type="submission" date="2022-07" db="EMBL/GenBank/DDBJ databases">
        <title>Chromosome-level genome of Muraenolepis orangiensis.</title>
        <authorList>
            <person name="Kim J."/>
        </authorList>
    </citation>
    <scope>NUCLEOTIDE SEQUENCE</scope>
    <source>
        <strain evidence="2">KU_S4_2022</strain>
        <tissue evidence="2">Muscle</tissue>
    </source>
</reference>
<evidence type="ECO:0000256" key="1">
    <source>
        <dbReference type="SAM" id="MobiDB-lite"/>
    </source>
</evidence>
<feature type="compositionally biased region" description="Gly residues" evidence="1">
    <location>
        <begin position="282"/>
        <end position="293"/>
    </location>
</feature>
<feature type="region of interest" description="Disordered" evidence="1">
    <location>
        <begin position="221"/>
        <end position="254"/>
    </location>
</feature>
<dbReference type="EMBL" id="JANIIK010000034">
    <property type="protein sequence ID" value="KAJ3614562.1"/>
    <property type="molecule type" value="Genomic_DNA"/>
</dbReference>
<keyword evidence="3" id="KW-1185">Reference proteome</keyword>
<sequence>MTTQLSDHNWDKEEAAMEMQEHSGSSSATSIDQRVSGKDADAEGCASFCHMGQLEEENGRERKQSYNQQESDPMCKAEDGDVSNESAVGMQPKRRKRMGMCGLTEKERSRFFQTQMRENGKQQREQNLVEDRGCTEVGNMERSEDKPCSRDNESTAVTEEDNLASVLNSPSAQYIPVGPVTKQSEEEKEPLPPIYEAVDRSKHEPEKQENLTENTMAEPHHFPATVSAPSTLQSGPIESNLDHRDGDQTSQQPTVSMARTEMVEMDMFRHGAQPCHPSVDPGLGGSGDIGEGPGTDAAAPSGADGNSELCGTNLSPVASQYPLVRVTPDLFGSGFFDCLSDSQLHNINLIEEQGDPEDGGTCSSHCHEDATDLVHGLIRELSSLNRVVMATQRKVEHLRRGNRGPKNY</sequence>
<gene>
    <name evidence="2" type="ORF">NHX12_018134</name>
</gene>
<evidence type="ECO:0000313" key="3">
    <source>
        <dbReference type="Proteomes" id="UP001148018"/>
    </source>
</evidence>
<comment type="caution">
    <text evidence="2">The sequence shown here is derived from an EMBL/GenBank/DDBJ whole genome shotgun (WGS) entry which is preliminary data.</text>
</comment>
<feature type="region of interest" description="Disordered" evidence="1">
    <location>
        <begin position="196"/>
        <end position="215"/>
    </location>
</feature>
<dbReference type="OrthoDB" id="9940137at2759"/>
<dbReference type="Proteomes" id="UP001148018">
    <property type="component" value="Unassembled WGS sequence"/>
</dbReference>
<feature type="compositionally biased region" description="Polar residues" evidence="1">
    <location>
        <begin position="227"/>
        <end position="237"/>
    </location>
</feature>
<feature type="compositionally biased region" description="Basic and acidic residues" evidence="1">
    <location>
        <begin position="118"/>
        <end position="153"/>
    </location>
</feature>
<feature type="compositionally biased region" description="Basic and acidic residues" evidence="1">
    <location>
        <begin position="197"/>
        <end position="210"/>
    </location>
</feature>
<dbReference type="AlphaFoldDB" id="A0A9Q0IV39"/>
<dbReference type="InterPro" id="IPR031441">
    <property type="entry name" value="Brme1"/>
</dbReference>
<feature type="compositionally biased region" description="Basic and acidic residues" evidence="1">
    <location>
        <begin position="8"/>
        <end position="21"/>
    </location>
</feature>
<dbReference type="GO" id="GO:1990918">
    <property type="term" value="P:double-strand break repair involved in meiotic recombination"/>
    <property type="evidence" value="ECO:0007669"/>
    <property type="project" value="InterPro"/>
</dbReference>
<feature type="region of interest" description="Disordered" evidence="1">
    <location>
        <begin position="1"/>
        <end position="38"/>
    </location>
</feature>
<proteinExistence type="predicted"/>
<name>A0A9Q0IV39_9TELE</name>
<protein>
    <submittedName>
        <fullName evidence="2">Uncharacterized protein</fullName>
    </submittedName>
</protein>
<accession>A0A9Q0IV39</accession>